<gene>
    <name evidence="1" type="ORF">ABIE19_000742</name>
</gene>
<comment type="caution">
    <text evidence="1">The sequence shown here is derived from an EMBL/GenBank/DDBJ whole genome shotgun (WGS) entry which is preliminary data.</text>
</comment>
<evidence type="ECO:0008006" key="3">
    <source>
        <dbReference type="Google" id="ProtNLM"/>
    </source>
</evidence>
<accession>A0ABV2R942</accession>
<sequence>MLALVSCADEGDYGLPGHWFPTEINGQDVTGSSVELWLDNIETTDLTPTAYELRLGCADAGRWDSKRELLVSDATYAGRAPQDQCQAADAPRLDALRRMTHEGVTIGVDAETYEVSFSTASGQSARFTYFPSPVVD</sequence>
<reference evidence="1 2" key="1">
    <citation type="submission" date="2024-06" db="EMBL/GenBank/DDBJ databases">
        <title>Sorghum-associated microbial communities from plants grown in Nebraska, USA.</title>
        <authorList>
            <person name="Schachtman D."/>
        </authorList>
    </citation>
    <scope>NUCLEOTIDE SEQUENCE [LARGE SCALE GENOMIC DNA]</scope>
    <source>
        <strain evidence="1 2">2814</strain>
    </source>
</reference>
<evidence type="ECO:0000313" key="2">
    <source>
        <dbReference type="Proteomes" id="UP001549313"/>
    </source>
</evidence>
<organism evidence="1 2">
    <name type="scientific">Brevundimonas faecalis</name>
    <dbReference type="NCBI Taxonomy" id="947378"/>
    <lineage>
        <taxon>Bacteria</taxon>
        <taxon>Pseudomonadati</taxon>
        <taxon>Pseudomonadota</taxon>
        <taxon>Alphaproteobacteria</taxon>
        <taxon>Caulobacterales</taxon>
        <taxon>Caulobacteraceae</taxon>
        <taxon>Brevundimonas</taxon>
    </lineage>
</organism>
<protein>
    <recommendedName>
        <fullName evidence="3">META domain-containing protein</fullName>
    </recommendedName>
</protein>
<name>A0ABV2R942_9CAUL</name>
<evidence type="ECO:0000313" key="1">
    <source>
        <dbReference type="EMBL" id="MET4682833.1"/>
    </source>
</evidence>
<dbReference type="Proteomes" id="UP001549313">
    <property type="component" value="Unassembled WGS sequence"/>
</dbReference>
<dbReference type="EMBL" id="JBEPTF010000001">
    <property type="protein sequence ID" value="MET4682833.1"/>
    <property type="molecule type" value="Genomic_DNA"/>
</dbReference>
<dbReference type="RefSeq" id="WP_354087771.1">
    <property type="nucleotide sequence ID" value="NZ_JBEPTF010000001.1"/>
</dbReference>
<proteinExistence type="predicted"/>
<keyword evidence="2" id="KW-1185">Reference proteome</keyword>